<sequence>MTNQNQNQNQPKHKGNQFKRRKKPAQSNKTNEQTHSTTELLKIIPLGGMNEIGKNMTVYQYKDDIFVMDCGMAFPEEDLLGIDVVIPDFTYLKRNANKIKGIILTHGHEDHIGALPYVLKEIDAPIYGTRLTLGLVENKMKEHRLKPKMITIVPGQVIRLGAFEIEPIRVCHSIADAVAYAVTSPMGTVVHTGDFKIDYTPIDGQKTDLHRFAELGQAGVLALLADSTNVVREGYTMSESTVGDTFEEIFRHASSRIIVASFASNIHRVQQIINAAAMNNRKVAFSGRSMVNVTSVALELGYLKVPSDTIIEIRDIDRYPENELVVVTTGSQGEPMSALTRMANSEHRQMEIQKGDLVILSSSPIPGNEKSVYKVINQLIKKGAKVIYESLADVHVSGHAKQEELKLIHTLVKPKYFMPVHGEYVHLDRHRQLALDLGMQDKNIFIMSNGTTMEFDQNGARFGKSVPAGRVFIDGLGVGDVGNIVLRDRKHLSEDGLIIVVVAISSSTGELINGPDLISRGFVYVRESEALMEGAKNVIEEELKKCFDKNIKDWASLKSSVKDTLSQYIYQSTKRSPMILPVFMEV</sequence>
<dbReference type="Gene3D" id="3.40.50.10710">
    <property type="entry name" value="Metallo-hydrolase/oxidoreductase"/>
    <property type="match status" value="1"/>
</dbReference>
<organism evidence="12 13">
    <name type="scientific">Fusibacter tunisiensis</name>
    <dbReference type="NCBI Taxonomy" id="1008308"/>
    <lineage>
        <taxon>Bacteria</taxon>
        <taxon>Bacillati</taxon>
        <taxon>Bacillota</taxon>
        <taxon>Clostridia</taxon>
        <taxon>Eubacteriales</taxon>
        <taxon>Eubacteriales Family XII. Incertae Sedis</taxon>
        <taxon>Fusibacter</taxon>
    </lineage>
</organism>
<comment type="subcellular location">
    <subcellularLocation>
        <location evidence="9">Cytoplasm</location>
    </subcellularLocation>
</comment>
<dbReference type="HAMAP" id="MF_01491">
    <property type="entry name" value="RNase_J_bact"/>
    <property type="match status" value="1"/>
</dbReference>
<dbReference type="Pfam" id="PF17770">
    <property type="entry name" value="RNase_J_C"/>
    <property type="match status" value="1"/>
</dbReference>
<dbReference type="SMART" id="SM00849">
    <property type="entry name" value="Lactamase_B"/>
    <property type="match status" value="1"/>
</dbReference>
<comment type="caution">
    <text evidence="12">The sequence shown here is derived from an EMBL/GenBank/DDBJ whole genome shotgun (WGS) entry which is preliminary data.</text>
</comment>
<dbReference type="NCBIfam" id="TIGR00649">
    <property type="entry name" value="MG423"/>
    <property type="match status" value="1"/>
</dbReference>
<dbReference type="Gene3D" id="3.10.20.580">
    <property type="match status" value="1"/>
</dbReference>
<evidence type="ECO:0000256" key="3">
    <source>
        <dbReference type="ARBA" id="ARBA00022723"/>
    </source>
</evidence>
<dbReference type="RefSeq" id="WP_204663218.1">
    <property type="nucleotide sequence ID" value="NZ_JAFBDT010000006.1"/>
</dbReference>
<evidence type="ECO:0000256" key="5">
    <source>
        <dbReference type="ARBA" id="ARBA00022801"/>
    </source>
</evidence>
<feature type="compositionally biased region" description="Polar residues" evidence="10">
    <location>
        <begin position="25"/>
        <end position="37"/>
    </location>
</feature>
<dbReference type="InterPro" id="IPR001279">
    <property type="entry name" value="Metallo-B-lactamas"/>
</dbReference>
<keyword evidence="7 9" id="KW-0269">Exonuclease</keyword>
<keyword evidence="3" id="KW-0479">Metal-binding</keyword>
<dbReference type="PIRSF" id="PIRSF004803">
    <property type="entry name" value="RnjA"/>
    <property type="match status" value="1"/>
</dbReference>
<dbReference type="Pfam" id="PF00753">
    <property type="entry name" value="Lactamase_B"/>
    <property type="match status" value="1"/>
</dbReference>
<evidence type="ECO:0000256" key="1">
    <source>
        <dbReference type="ARBA" id="ARBA00022490"/>
    </source>
</evidence>
<evidence type="ECO:0000256" key="6">
    <source>
        <dbReference type="ARBA" id="ARBA00022833"/>
    </source>
</evidence>
<dbReference type="Pfam" id="PF07521">
    <property type="entry name" value="RMMBL"/>
    <property type="match status" value="1"/>
</dbReference>
<evidence type="ECO:0000313" key="12">
    <source>
        <dbReference type="EMBL" id="MBM7561578.1"/>
    </source>
</evidence>
<name>A0ABS2MQ93_9FIRM</name>
<keyword evidence="2 9" id="KW-0540">Nuclease</keyword>
<dbReference type="Proteomes" id="UP000767854">
    <property type="component" value="Unassembled WGS sequence"/>
</dbReference>
<keyword evidence="9" id="KW-0698">rRNA processing</keyword>
<gene>
    <name evidence="9" type="primary">rnj</name>
    <name evidence="12" type="ORF">JOC49_001098</name>
</gene>
<keyword evidence="4 9" id="KW-0255">Endonuclease</keyword>
<accession>A0ABS2MQ93</accession>
<dbReference type="SUPFAM" id="SSF56281">
    <property type="entry name" value="Metallo-hydrolase/oxidoreductase"/>
    <property type="match status" value="1"/>
</dbReference>
<feature type="compositionally biased region" description="Low complexity" evidence="10">
    <location>
        <begin position="1"/>
        <end position="10"/>
    </location>
</feature>
<comment type="similarity">
    <text evidence="9">Belongs to the metallo-beta-lactamase superfamily. RNA-metabolizing metallo-beta-lactamase-like family. Bacterial RNase J subfamily.</text>
</comment>
<dbReference type="InterPro" id="IPR004613">
    <property type="entry name" value="RNase_J"/>
</dbReference>
<evidence type="ECO:0000256" key="10">
    <source>
        <dbReference type="SAM" id="MobiDB-lite"/>
    </source>
</evidence>
<dbReference type="PANTHER" id="PTHR43694:SF1">
    <property type="entry name" value="RIBONUCLEASE J"/>
    <property type="match status" value="1"/>
</dbReference>
<evidence type="ECO:0000256" key="7">
    <source>
        <dbReference type="ARBA" id="ARBA00022839"/>
    </source>
</evidence>
<keyword evidence="1 9" id="KW-0963">Cytoplasm</keyword>
<dbReference type="InterPro" id="IPR036866">
    <property type="entry name" value="RibonucZ/Hydroxyglut_hydro"/>
</dbReference>
<dbReference type="EC" id="3.1.-.-" evidence="9"/>
<dbReference type="GO" id="GO:0016787">
    <property type="term" value="F:hydrolase activity"/>
    <property type="evidence" value="ECO:0007669"/>
    <property type="project" value="UniProtKB-KW"/>
</dbReference>
<dbReference type="CDD" id="cd07714">
    <property type="entry name" value="RNaseJ_MBL-fold"/>
    <property type="match status" value="1"/>
</dbReference>
<feature type="domain" description="Metallo-beta-lactamase" evidence="11">
    <location>
        <begin position="53"/>
        <end position="246"/>
    </location>
</feature>
<feature type="binding site" evidence="9">
    <location>
        <begin position="395"/>
        <end position="399"/>
    </location>
    <ligand>
        <name>substrate</name>
    </ligand>
</feature>
<dbReference type="EMBL" id="JAFBDT010000006">
    <property type="protein sequence ID" value="MBM7561578.1"/>
    <property type="molecule type" value="Genomic_DNA"/>
</dbReference>
<evidence type="ECO:0000256" key="2">
    <source>
        <dbReference type="ARBA" id="ARBA00022722"/>
    </source>
</evidence>
<keyword evidence="13" id="KW-1185">Reference proteome</keyword>
<dbReference type="Gene3D" id="3.60.15.10">
    <property type="entry name" value="Ribonuclease Z/Hydroxyacylglutathione hydrolase-like"/>
    <property type="match status" value="1"/>
</dbReference>
<dbReference type="InterPro" id="IPR030854">
    <property type="entry name" value="RNase_J_bac"/>
</dbReference>
<reference evidence="12 13" key="1">
    <citation type="submission" date="2021-01" db="EMBL/GenBank/DDBJ databases">
        <title>Genomic Encyclopedia of Type Strains, Phase IV (KMG-IV): sequencing the most valuable type-strain genomes for metagenomic binning, comparative biology and taxonomic classification.</title>
        <authorList>
            <person name="Goeker M."/>
        </authorList>
    </citation>
    <scope>NUCLEOTIDE SEQUENCE [LARGE SCALE GENOMIC DNA]</scope>
    <source>
        <strain evidence="12 13">DSM 24436</strain>
    </source>
</reference>
<evidence type="ECO:0000259" key="11">
    <source>
        <dbReference type="SMART" id="SM00849"/>
    </source>
</evidence>
<proteinExistence type="inferred from homology"/>
<comment type="function">
    <text evidence="9">An RNase that has 5'-3' exonuclease and possibly endonuclease activity. Involved in maturation of rRNA and in some organisms also mRNA maturation and/or decay.</text>
</comment>
<evidence type="ECO:0000256" key="9">
    <source>
        <dbReference type="HAMAP-Rule" id="MF_01491"/>
    </source>
</evidence>
<dbReference type="InterPro" id="IPR011108">
    <property type="entry name" value="RMMBL"/>
</dbReference>
<evidence type="ECO:0000256" key="4">
    <source>
        <dbReference type="ARBA" id="ARBA00022759"/>
    </source>
</evidence>
<keyword evidence="8 9" id="KW-0694">RNA-binding</keyword>
<dbReference type="Pfam" id="PF22505">
    <property type="entry name" value="RNase_J_b_CASP"/>
    <property type="match status" value="1"/>
</dbReference>
<dbReference type="PANTHER" id="PTHR43694">
    <property type="entry name" value="RIBONUCLEASE J"/>
    <property type="match status" value="1"/>
</dbReference>
<comment type="subunit">
    <text evidence="9">Homodimer, may be a subunit of the RNA degradosome.</text>
</comment>
<feature type="region of interest" description="Disordered" evidence="10">
    <location>
        <begin position="1"/>
        <end position="37"/>
    </location>
</feature>
<evidence type="ECO:0000256" key="8">
    <source>
        <dbReference type="ARBA" id="ARBA00022884"/>
    </source>
</evidence>
<keyword evidence="5 9" id="KW-0378">Hydrolase</keyword>
<dbReference type="InterPro" id="IPR042173">
    <property type="entry name" value="RNase_J_2"/>
</dbReference>
<dbReference type="InterPro" id="IPR055132">
    <property type="entry name" value="RNase_J_b_CASP"/>
</dbReference>
<protein>
    <recommendedName>
        <fullName evidence="9">Ribonuclease J</fullName>
        <shortName evidence="9">RNase J</shortName>
        <ecNumber evidence="9">3.1.-.-</ecNumber>
    </recommendedName>
</protein>
<feature type="compositionally biased region" description="Basic residues" evidence="10">
    <location>
        <begin position="11"/>
        <end position="24"/>
    </location>
</feature>
<evidence type="ECO:0000313" key="13">
    <source>
        <dbReference type="Proteomes" id="UP000767854"/>
    </source>
</evidence>
<keyword evidence="6" id="KW-0862">Zinc</keyword>
<dbReference type="InterPro" id="IPR041636">
    <property type="entry name" value="RNase_J_C"/>
</dbReference>